<dbReference type="PANTHER" id="PTHR43061">
    <property type="entry name" value="GTP DIPHOSPHOKINASE RSH1, CHLOROPLASTIC-RELATED"/>
    <property type="match status" value="1"/>
</dbReference>
<dbReference type="Gene3D" id="3.10.20.30">
    <property type="match status" value="1"/>
</dbReference>
<evidence type="ECO:0000313" key="3">
    <source>
        <dbReference type="EMBL" id="PJE69113.1"/>
    </source>
</evidence>
<organism evidence="3 4">
    <name type="scientific">Candidatus Shapirobacteria bacterium CG10_big_fil_rev_8_21_14_0_10_38_14</name>
    <dbReference type="NCBI Taxonomy" id="1974483"/>
    <lineage>
        <taxon>Bacteria</taxon>
        <taxon>Candidatus Shapironibacteriota</taxon>
    </lineage>
</organism>
<comment type="caution">
    <text evidence="3">The sequence shown here is derived from an EMBL/GenBank/DDBJ whole genome shotgun (WGS) entry which is preliminary data.</text>
</comment>
<feature type="domain" description="TGS" evidence="2">
    <location>
        <begin position="61"/>
        <end position="125"/>
    </location>
</feature>
<dbReference type="EMBL" id="PFEL01000056">
    <property type="protein sequence ID" value="PJE69113.1"/>
    <property type="molecule type" value="Genomic_DNA"/>
</dbReference>
<dbReference type="PANTHER" id="PTHR43061:SF1">
    <property type="entry name" value="GTP DIPHOSPHOKINASE RSH1, CHLOROPLASTIC-RELATED"/>
    <property type="match status" value="1"/>
</dbReference>
<comment type="similarity">
    <text evidence="1">Belongs to the RelA/SpoT family.</text>
</comment>
<accession>A0A2M8L5K4</accession>
<name>A0A2M8L5K4_9BACT</name>
<dbReference type="AlphaFoldDB" id="A0A2M8L5K4"/>
<evidence type="ECO:0000256" key="1">
    <source>
        <dbReference type="ARBA" id="ARBA00007476"/>
    </source>
</evidence>
<protein>
    <submittedName>
        <fullName evidence="3">(P)ppGpp synthetase</fullName>
    </submittedName>
</protein>
<sequence>ENGIATHWYLSEQKAKGVKDSQVETGFFAPTKKMAWVKELVKWQEEITDSQEFIDSLKFDALSHRNFIFSPKGDVFDLPAGATPVDFAYAVHGELGDTCSGAKVNGKLAPLNYKLKSGQVVEIIPNKGKKGPSYDWLNFVITRAARGKIKKYFRKTS</sequence>
<dbReference type="InterPro" id="IPR012676">
    <property type="entry name" value="TGS-like"/>
</dbReference>
<dbReference type="Proteomes" id="UP000229500">
    <property type="component" value="Unassembled WGS sequence"/>
</dbReference>
<evidence type="ECO:0000313" key="4">
    <source>
        <dbReference type="Proteomes" id="UP000229500"/>
    </source>
</evidence>
<dbReference type="InterPro" id="IPR004095">
    <property type="entry name" value="TGS"/>
</dbReference>
<dbReference type="Pfam" id="PF02824">
    <property type="entry name" value="TGS"/>
    <property type="match status" value="1"/>
</dbReference>
<dbReference type="FunFam" id="3.10.20.30:FF:000002">
    <property type="entry name" value="GTP pyrophosphokinase (RelA/SpoT)"/>
    <property type="match status" value="1"/>
</dbReference>
<feature type="non-terminal residue" evidence="3">
    <location>
        <position position="1"/>
    </location>
</feature>
<reference evidence="4" key="1">
    <citation type="submission" date="2017-09" db="EMBL/GenBank/DDBJ databases">
        <title>Depth-based differentiation of microbial function through sediment-hosted aquifers and enrichment of novel symbionts in the deep terrestrial subsurface.</title>
        <authorList>
            <person name="Probst A.J."/>
            <person name="Ladd B."/>
            <person name="Jarett J.K."/>
            <person name="Geller-Mcgrath D.E."/>
            <person name="Sieber C.M.K."/>
            <person name="Emerson J.B."/>
            <person name="Anantharaman K."/>
            <person name="Thomas B.C."/>
            <person name="Malmstrom R."/>
            <person name="Stieglmeier M."/>
            <person name="Klingl A."/>
            <person name="Woyke T."/>
            <person name="Ryan C.M."/>
            <person name="Banfield J.F."/>
        </authorList>
    </citation>
    <scope>NUCLEOTIDE SEQUENCE [LARGE SCALE GENOMIC DNA]</scope>
</reference>
<evidence type="ECO:0000259" key="2">
    <source>
        <dbReference type="PROSITE" id="PS51880"/>
    </source>
</evidence>
<dbReference type="PROSITE" id="PS51880">
    <property type="entry name" value="TGS"/>
    <property type="match status" value="1"/>
</dbReference>
<proteinExistence type="inferred from homology"/>
<dbReference type="CDD" id="cd01668">
    <property type="entry name" value="TGS_RSH"/>
    <property type="match status" value="1"/>
</dbReference>
<dbReference type="InterPro" id="IPR033655">
    <property type="entry name" value="TGS_RelA/SpoT"/>
</dbReference>
<dbReference type="InterPro" id="IPR012675">
    <property type="entry name" value="Beta-grasp_dom_sf"/>
</dbReference>
<dbReference type="SUPFAM" id="SSF81271">
    <property type="entry name" value="TGS-like"/>
    <property type="match status" value="1"/>
</dbReference>
<gene>
    <name evidence="3" type="ORF">COU96_01435</name>
</gene>